<keyword evidence="8" id="KW-1185">Reference proteome</keyword>
<accession>A0A9P4HXL7</accession>
<keyword evidence="5" id="KW-1133">Transmembrane helix</keyword>
<evidence type="ECO:0000259" key="6">
    <source>
        <dbReference type="SMART" id="SM00822"/>
    </source>
</evidence>
<organism evidence="7 8">
    <name type="scientific">Saccharata proteae CBS 121410</name>
    <dbReference type="NCBI Taxonomy" id="1314787"/>
    <lineage>
        <taxon>Eukaryota</taxon>
        <taxon>Fungi</taxon>
        <taxon>Dikarya</taxon>
        <taxon>Ascomycota</taxon>
        <taxon>Pezizomycotina</taxon>
        <taxon>Dothideomycetes</taxon>
        <taxon>Dothideomycetes incertae sedis</taxon>
        <taxon>Botryosphaeriales</taxon>
        <taxon>Saccharataceae</taxon>
        <taxon>Saccharata</taxon>
    </lineage>
</organism>
<reference evidence="7" key="1">
    <citation type="journal article" date="2020" name="Stud. Mycol.">
        <title>101 Dothideomycetes genomes: a test case for predicting lifestyles and emergence of pathogens.</title>
        <authorList>
            <person name="Haridas S."/>
            <person name="Albert R."/>
            <person name="Binder M."/>
            <person name="Bloem J."/>
            <person name="Labutti K."/>
            <person name="Salamov A."/>
            <person name="Andreopoulos B."/>
            <person name="Baker S."/>
            <person name="Barry K."/>
            <person name="Bills G."/>
            <person name="Bluhm B."/>
            <person name="Cannon C."/>
            <person name="Castanera R."/>
            <person name="Culley D."/>
            <person name="Daum C."/>
            <person name="Ezra D."/>
            <person name="Gonzalez J."/>
            <person name="Henrissat B."/>
            <person name="Kuo A."/>
            <person name="Liang C."/>
            <person name="Lipzen A."/>
            <person name="Lutzoni F."/>
            <person name="Magnuson J."/>
            <person name="Mondo S."/>
            <person name="Nolan M."/>
            <person name="Ohm R."/>
            <person name="Pangilinan J."/>
            <person name="Park H.-J."/>
            <person name="Ramirez L."/>
            <person name="Alfaro M."/>
            <person name="Sun H."/>
            <person name="Tritt A."/>
            <person name="Yoshinaga Y."/>
            <person name="Zwiers L.-H."/>
            <person name="Turgeon B."/>
            <person name="Goodwin S."/>
            <person name="Spatafora J."/>
            <person name="Crous P."/>
            <person name="Grigoriev I."/>
        </authorList>
    </citation>
    <scope>NUCLEOTIDE SEQUENCE</scope>
    <source>
        <strain evidence="7">CBS 121410</strain>
    </source>
</reference>
<dbReference type="InterPro" id="IPR020904">
    <property type="entry name" value="Sc_DH/Rdtase_CS"/>
</dbReference>
<dbReference type="Proteomes" id="UP000799776">
    <property type="component" value="Unassembled WGS sequence"/>
</dbReference>
<proteinExistence type="inferred from homology"/>
<dbReference type="InterPro" id="IPR057326">
    <property type="entry name" value="KR_dom"/>
</dbReference>
<evidence type="ECO:0000256" key="3">
    <source>
        <dbReference type="ARBA" id="ARBA00023002"/>
    </source>
</evidence>
<evidence type="ECO:0000313" key="7">
    <source>
        <dbReference type="EMBL" id="KAF2088687.1"/>
    </source>
</evidence>
<evidence type="ECO:0000313" key="8">
    <source>
        <dbReference type="Proteomes" id="UP000799776"/>
    </source>
</evidence>
<dbReference type="PROSITE" id="PS00061">
    <property type="entry name" value="ADH_SHORT"/>
    <property type="match status" value="1"/>
</dbReference>
<evidence type="ECO:0000256" key="4">
    <source>
        <dbReference type="RuleBase" id="RU000363"/>
    </source>
</evidence>
<comment type="similarity">
    <text evidence="1 4">Belongs to the short-chain dehydrogenases/reductases (SDR) family.</text>
</comment>
<feature type="domain" description="Ketoreductase" evidence="6">
    <location>
        <begin position="18"/>
        <end position="197"/>
    </location>
</feature>
<keyword evidence="3" id="KW-0560">Oxidoreductase</keyword>
<dbReference type="AlphaFoldDB" id="A0A9P4HXL7"/>
<dbReference type="Pfam" id="PF13561">
    <property type="entry name" value="adh_short_C2"/>
    <property type="match status" value="1"/>
</dbReference>
<evidence type="ECO:0000256" key="1">
    <source>
        <dbReference type="ARBA" id="ARBA00006484"/>
    </source>
</evidence>
<dbReference type="PANTHER" id="PTHR43618:SF18">
    <property type="entry name" value="SHORT CHAIN DEHYDROGENASE_REDUCTASE FAMILY (AFU_ORTHOLOGUE AFUA_5G12480)"/>
    <property type="match status" value="1"/>
</dbReference>
<gene>
    <name evidence="7" type="ORF">K490DRAFT_39129</name>
</gene>
<keyword evidence="2" id="KW-0521">NADP</keyword>
<dbReference type="GO" id="GO:0016491">
    <property type="term" value="F:oxidoreductase activity"/>
    <property type="evidence" value="ECO:0007669"/>
    <property type="project" value="UniProtKB-KW"/>
</dbReference>
<dbReference type="SUPFAM" id="SSF51735">
    <property type="entry name" value="NAD(P)-binding Rossmann-fold domains"/>
    <property type="match status" value="1"/>
</dbReference>
<keyword evidence="5" id="KW-0812">Transmembrane</keyword>
<dbReference type="OrthoDB" id="2898618at2759"/>
<dbReference type="Pfam" id="PF00106">
    <property type="entry name" value="adh_short"/>
    <property type="match status" value="1"/>
</dbReference>
<sequence>MDFTSTIDPNDLFSAKGLVVAITGGGSGIGLAMTAALYKTGASKVYILGRRLEVLASAASSLNPDPDQTTIVPVQCDITSPGSLSSAVALMSQKSGYVDVLINNAGMSGPSHKPALQARTIEELQAALSNGHADGSFELTFRTNTQSVAAVSTAFLPLLDAANARRGWQPGLIPLSGNRSRDTSTLSFLGFDPANDRRQSQIITTASVAAFNKQLTSGLAYSGSKAAAAHIGKMLAMLLRPWGIRSNVVAPGLYPSDMAGAPDDGLSVEEVPAGRKGAVEDVAGLVLYLVGKGGAYVNGAVLLSDGGRLSGFPSTM</sequence>
<protein>
    <submittedName>
        <fullName evidence="7">NAD(P)-binding protein</fullName>
    </submittedName>
</protein>
<dbReference type="Gene3D" id="3.40.50.720">
    <property type="entry name" value="NAD(P)-binding Rossmann-like Domain"/>
    <property type="match status" value="1"/>
</dbReference>
<feature type="transmembrane region" description="Helical" evidence="5">
    <location>
        <begin position="18"/>
        <end position="38"/>
    </location>
</feature>
<dbReference type="SMART" id="SM00822">
    <property type="entry name" value="PKS_KR"/>
    <property type="match status" value="1"/>
</dbReference>
<dbReference type="PRINTS" id="PR00081">
    <property type="entry name" value="GDHRDH"/>
</dbReference>
<dbReference type="InterPro" id="IPR036291">
    <property type="entry name" value="NAD(P)-bd_dom_sf"/>
</dbReference>
<dbReference type="InterPro" id="IPR052178">
    <property type="entry name" value="Sec_Metab_Biosynth_SDR"/>
</dbReference>
<evidence type="ECO:0000256" key="2">
    <source>
        <dbReference type="ARBA" id="ARBA00022857"/>
    </source>
</evidence>
<dbReference type="InterPro" id="IPR002347">
    <property type="entry name" value="SDR_fam"/>
</dbReference>
<dbReference type="CDD" id="cd05233">
    <property type="entry name" value="SDR_c"/>
    <property type="match status" value="1"/>
</dbReference>
<dbReference type="PANTHER" id="PTHR43618">
    <property type="entry name" value="7-ALPHA-HYDROXYSTEROID DEHYDROGENASE"/>
    <property type="match status" value="1"/>
</dbReference>
<dbReference type="PRINTS" id="PR00080">
    <property type="entry name" value="SDRFAMILY"/>
</dbReference>
<evidence type="ECO:0000256" key="5">
    <source>
        <dbReference type="SAM" id="Phobius"/>
    </source>
</evidence>
<name>A0A9P4HXL7_9PEZI</name>
<dbReference type="EMBL" id="ML978716">
    <property type="protein sequence ID" value="KAF2088687.1"/>
    <property type="molecule type" value="Genomic_DNA"/>
</dbReference>
<keyword evidence="5" id="KW-0472">Membrane</keyword>
<comment type="caution">
    <text evidence="7">The sequence shown here is derived from an EMBL/GenBank/DDBJ whole genome shotgun (WGS) entry which is preliminary data.</text>
</comment>